<reference evidence="2" key="1">
    <citation type="submission" date="2015-04" db="UniProtKB">
        <authorList>
            <consortium name="EnsemblPlants"/>
        </authorList>
    </citation>
    <scope>IDENTIFICATION</scope>
</reference>
<dbReference type="Gramene" id="OMERI05G09200.1">
    <property type="protein sequence ID" value="OMERI05G09200.1"/>
    <property type="gene ID" value="OMERI05G09200"/>
</dbReference>
<dbReference type="AlphaFoldDB" id="A0A0E0DPH4"/>
<proteinExistence type="predicted"/>
<protein>
    <submittedName>
        <fullName evidence="2">Uncharacterized protein</fullName>
    </submittedName>
</protein>
<accession>A0A0E0DPH4</accession>
<dbReference type="EnsemblPlants" id="OMERI05G09200.1">
    <property type="protein sequence ID" value="OMERI05G09200.1"/>
    <property type="gene ID" value="OMERI05G09200"/>
</dbReference>
<evidence type="ECO:0000313" key="3">
    <source>
        <dbReference type="Proteomes" id="UP000008021"/>
    </source>
</evidence>
<evidence type="ECO:0000256" key="1">
    <source>
        <dbReference type="SAM" id="MobiDB-lite"/>
    </source>
</evidence>
<organism evidence="2">
    <name type="scientific">Oryza meridionalis</name>
    <dbReference type="NCBI Taxonomy" id="40149"/>
    <lineage>
        <taxon>Eukaryota</taxon>
        <taxon>Viridiplantae</taxon>
        <taxon>Streptophyta</taxon>
        <taxon>Embryophyta</taxon>
        <taxon>Tracheophyta</taxon>
        <taxon>Spermatophyta</taxon>
        <taxon>Magnoliopsida</taxon>
        <taxon>Liliopsida</taxon>
        <taxon>Poales</taxon>
        <taxon>Poaceae</taxon>
        <taxon>BOP clade</taxon>
        <taxon>Oryzoideae</taxon>
        <taxon>Oryzeae</taxon>
        <taxon>Oryzinae</taxon>
        <taxon>Oryza</taxon>
    </lineage>
</organism>
<reference evidence="2" key="2">
    <citation type="submission" date="2018-05" db="EMBL/GenBank/DDBJ databases">
        <title>OmerRS3 (Oryza meridionalis Reference Sequence Version 3).</title>
        <authorList>
            <person name="Zhang J."/>
            <person name="Kudrna D."/>
            <person name="Lee S."/>
            <person name="Talag J."/>
            <person name="Welchert J."/>
            <person name="Wing R.A."/>
        </authorList>
    </citation>
    <scope>NUCLEOTIDE SEQUENCE [LARGE SCALE GENOMIC DNA]</scope>
    <source>
        <strain evidence="2">cv. OR44</strain>
    </source>
</reference>
<keyword evidence="3" id="KW-1185">Reference proteome</keyword>
<name>A0A0E0DPH4_9ORYZ</name>
<dbReference type="Proteomes" id="UP000008021">
    <property type="component" value="Chromosome 5"/>
</dbReference>
<feature type="region of interest" description="Disordered" evidence="1">
    <location>
        <begin position="31"/>
        <end position="69"/>
    </location>
</feature>
<evidence type="ECO:0000313" key="2">
    <source>
        <dbReference type="EnsemblPlants" id="OMERI05G09200.1"/>
    </source>
</evidence>
<dbReference type="HOGENOM" id="CLU_2780153_0_0_1"/>
<sequence length="69" mass="6324">MALAGGGFGGAALGRVGSAAIGSGYGGGGRRLGDLGSATLPPPQHRGGGGGSAAPRGSGATDDKEAFRA</sequence>